<dbReference type="EMBL" id="JAWDJW010000032">
    <property type="protein sequence ID" value="KAK3081941.1"/>
    <property type="molecule type" value="Genomic_DNA"/>
</dbReference>
<accession>A0ACC3DYN3</accession>
<dbReference type="Proteomes" id="UP001186974">
    <property type="component" value="Unassembled WGS sequence"/>
</dbReference>
<keyword evidence="2" id="KW-1185">Reference proteome</keyword>
<comment type="caution">
    <text evidence="1">The sequence shown here is derived from an EMBL/GenBank/DDBJ whole genome shotgun (WGS) entry which is preliminary data.</text>
</comment>
<gene>
    <name evidence="1" type="ORF">LTS18_011180</name>
</gene>
<name>A0ACC3DYN3_9PEZI</name>
<evidence type="ECO:0000313" key="2">
    <source>
        <dbReference type="Proteomes" id="UP001186974"/>
    </source>
</evidence>
<protein>
    <submittedName>
        <fullName evidence="1">Uncharacterized protein</fullName>
    </submittedName>
</protein>
<evidence type="ECO:0000313" key="1">
    <source>
        <dbReference type="EMBL" id="KAK3081941.1"/>
    </source>
</evidence>
<organism evidence="1 2">
    <name type="scientific">Coniosporium uncinatum</name>
    <dbReference type="NCBI Taxonomy" id="93489"/>
    <lineage>
        <taxon>Eukaryota</taxon>
        <taxon>Fungi</taxon>
        <taxon>Dikarya</taxon>
        <taxon>Ascomycota</taxon>
        <taxon>Pezizomycotina</taxon>
        <taxon>Dothideomycetes</taxon>
        <taxon>Dothideomycetes incertae sedis</taxon>
        <taxon>Coniosporium</taxon>
    </lineage>
</organism>
<sequence>MTACEEDRKLLFGFGNVTADESSLYRDWTPLDSPLPRREDEFWFDRGRHHRSWYKVYKRANGSSLDRNSNPVLTIKWASKTRAEC</sequence>
<proteinExistence type="predicted"/>
<reference evidence="1" key="1">
    <citation type="submission" date="2024-09" db="EMBL/GenBank/DDBJ databases">
        <title>Black Yeasts Isolated from many extreme environments.</title>
        <authorList>
            <person name="Coleine C."/>
            <person name="Stajich J.E."/>
            <person name="Selbmann L."/>
        </authorList>
    </citation>
    <scope>NUCLEOTIDE SEQUENCE</scope>
    <source>
        <strain evidence="1">CCFEE 5737</strain>
    </source>
</reference>